<feature type="compositionally biased region" description="Polar residues" evidence="3">
    <location>
        <begin position="783"/>
        <end position="792"/>
    </location>
</feature>
<dbReference type="FunFam" id="3.30.160.60:FF:000398">
    <property type="entry name" value="Zinc finger and BTB domain-containing protein 2"/>
    <property type="match status" value="1"/>
</dbReference>
<evidence type="ECO:0000256" key="1">
    <source>
        <dbReference type="ARBA" id="ARBA00008306"/>
    </source>
</evidence>
<evidence type="ECO:0000256" key="3">
    <source>
        <dbReference type="SAM" id="MobiDB-lite"/>
    </source>
</evidence>
<dbReference type="InterPro" id="IPR036236">
    <property type="entry name" value="Znf_C2H2_sf"/>
</dbReference>
<dbReference type="SUPFAM" id="SSF57667">
    <property type="entry name" value="beta-beta-alpha zinc fingers"/>
    <property type="match status" value="3"/>
</dbReference>
<dbReference type="Pfam" id="PF00651">
    <property type="entry name" value="BTB"/>
    <property type="match status" value="1"/>
</dbReference>
<proteinExistence type="inferred from homology"/>
<gene>
    <name evidence="6" type="ORF">MONAX_5E036923</name>
</gene>
<feature type="region of interest" description="Disordered" evidence="3">
    <location>
        <begin position="505"/>
        <end position="555"/>
    </location>
</feature>
<feature type="compositionally biased region" description="Polar residues" evidence="3">
    <location>
        <begin position="722"/>
        <end position="738"/>
    </location>
</feature>
<organism evidence="6 7">
    <name type="scientific">Marmota monax</name>
    <name type="common">Woodchuck</name>
    <dbReference type="NCBI Taxonomy" id="9995"/>
    <lineage>
        <taxon>Eukaryota</taxon>
        <taxon>Metazoa</taxon>
        <taxon>Chordata</taxon>
        <taxon>Craniata</taxon>
        <taxon>Vertebrata</taxon>
        <taxon>Euteleostomi</taxon>
        <taxon>Mammalia</taxon>
        <taxon>Eutheria</taxon>
        <taxon>Euarchontoglires</taxon>
        <taxon>Glires</taxon>
        <taxon>Rodentia</taxon>
        <taxon>Sciuromorpha</taxon>
        <taxon>Sciuridae</taxon>
        <taxon>Xerinae</taxon>
        <taxon>Marmotini</taxon>
        <taxon>Marmota</taxon>
    </lineage>
</organism>
<feature type="domain" description="BTB" evidence="4">
    <location>
        <begin position="585"/>
        <end position="650"/>
    </location>
</feature>
<dbReference type="PROSITE" id="PS50157">
    <property type="entry name" value="ZINC_FINGER_C2H2_2"/>
    <property type="match status" value="3"/>
</dbReference>
<dbReference type="GO" id="GO:0070131">
    <property type="term" value="P:positive regulation of mitochondrial translation"/>
    <property type="evidence" value="ECO:0007669"/>
    <property type="project" value="TreeGrafter"/>
</dbReference>
<evidence type="ECO:0000259" key="4">
    <source>
        <dbReference type="PROSITE" id="PS50097"/>
    </source>
</evidence>
<feature type="compositionally biased region" description="Basic and acidic residues" evidence="3">
    <location>
        <begin position="21"/>
        <end position="30"/>
    </location>
</feature>
<dbReference type="Pfam" id="PF00096">
    <property type="entry name" value="zf-C2H2"/>
    <property type="match status" value="2"/>
</dbReference>
<dbReference type="PANTHER" id="PTHR16255">
    <property type="entry name" value="REQUIRED FOR MEIOTIC NUCLEAR DIVISION PROTEIN 1 HOMOLOG"/>
    <property type="match status" value="1"/>
</dbReference>
<dbReference type="Proteomes" id="UP000335636">
    <property type="component" value="Unassembled WGS sequence"/>
</dbReference>
<accession>A0A5E4ANQ5</accession>
<feature type="domain" description="C2H2-type" evidence="5">
    <location>
        <begin position="815"/>
        <end position="839"/>
    </location>
</feature>
<evidence type="ECO:0000256" key="2">
    <source>
        <dbReference type="PROSITE-ProRule" id="PRU00042"/>
    </source>
</evidence>
<dbReference type="SMART" id="SM00225">
    <property type="entry name" value="BTB"/>
    <property type="match status" value="1"/>
</dbReference>
<dbReference type="InterPro" id="IPR011333">
    <property type="entry name" value="SKP1/BTB/POZ_sf"/>
</dbReference>
<evidence type="ECO:0000313" key="7">
    <source>
        <dbReference type="Proteomes" id="UP000335636"/>
    </source>
</evidence>
<dbReference type="PROSITE" id="PS00028">
    <property type="entry name" value="ZINC_FINGER_C2H2_1"/>
    <property type="match status" value="2"/>
</dbReference>
<dbReference type="FunFam" id="3.30.710.10:FF:000073">
    <property type="entry name" value="Zinc finger and BTB domain-containing protein 2"/>
    <property type="match status" value="1"/>
</dbReference>
<reference evidence="6" key="1">
    <citation type="submission" date="2019-04" db="EMBL/GenBank/DDBJ databases">
        <authorList>
            <person name="Alioto T."/>
            <person name="Alioto T."/>
        </authorList>
    </citation>
    <scope>NUCLEOTIDE SEQUENCE [LARGE SCALE GENOMIC DNA]</scope>
</reference>
<dbReference type="CDD" id="cd18193">
    <property type="entry name" value="BTB_POZ_ZBTB2"/>
    <property type="match status" value="1"/>
</dbReference>
<comment type="caution">
    <text evidence="6">The sequence shown here is derived from an EMBL/GenBank/DDBJ whole genome shotgun (WGS) entry which is preliminary data.</text>
</comment>
<dbReference type="Pfam" id="PF02582">
    <property type="entry name" value="DUF155"/>
    <property type="match status" value="1"/>
</dbReference>
<name>A0A5E4ANQ5_MARMO</name>
<comment type="similarity">
    <text evidence="1">Belongs to the RMD1/sif2 family.</text>
</comment>
<keyword evidence="2" id="KW-0862">Zinc</keyword>
<dbReference type="GO" id="GO:0008270">
    <property type="term" value="F:zinc ion binding"/>
    <property type="evidence" value="ECO:0007669"/>
    <property type="project" value="UniProtKB-KW"/>
</dbReference>
<protein>
    <recommendedName>
        <fullName evidence="8">BTB domain-containing protein</fullName>
    </recommendedName>
</protein>
<feature type="compositionally biased region" description="Polar residues" evidence="3">
    <location>
        <begin position="750"/>
        <end position="761"/>
    </location>
</feature>
<feature type="region of interest" description="Disordered" evidence="3">
    <location>
        <begin position="750"/>
        <end position="792"/>
    </location>
</feature>
<dbReference type="EMBL" id="CABDUW010000112">
    <property type="protein sequence ID" value="VTJ58934.1"/>
    <property type="molecule type" value="Genomic_DNA"/>
</dbReference>
<dbReference type="InterPro" id="IPR003734">
    <property type="entry name" value="DUF155"/>
</dbReference>
<sequence length="1075" mass="121546">MAGSRTQRSSGDEGDNSGGQRVERNQEAGGRRKQARTGIRAPGAFFFSRRAWDVVMPARLLKALARSHSVLSKVHQCRRLVHLTLKPIKELEDTICSNPWTVHQNLDSFFPVVAAGGLNEPQILEMNWKISDTTKLCPLNTVHCQDEKAGLPSMKSYPAHRKGTHKPNLLGSKWFIKILKRHCSSTSTETVVPKQDFPQIKRPLKASRTRQPSRTNLPVLSVSENLMHCTAFATADEYHLGNLSQELVAHGYIEVTSLPRDAANILVMGVESSAKEGDPGTIFFFREGAAVFWNVKDKTMKHVMQVLEKHEIRPYEIALVHWENEELNYIKIEGQSKLHRGEINLNSELDLDDAILEKFAFSNALCLSVKLAIWEVTLDKFIESIQSIPEALKAGKKVKLSHKEVMQKMGELFALRHRINLSSDFLITPDFYWDRENLEELYDKTCQFLSITRRVKVMNEKLQHCMELTDLMRNHLNEKRALRLEWMIVILITIEVMFELGREKPRRRRRRRAGDTDRGGSSSSSSSEERRRRGGRHGQSCPALPPPHPPPKQHRRQIFKKMDLTNHGLILLQQLNAQREFGFLCDCTVAIGDVYFKAHKSVLASFSNYFKMLFVHQTSECVRLKPTDIQPDIFSYLLHLMYTGKMAPQLIDPVRLEQGIKFLHAYPLIQEASLASQGTFSHPDQVFPLASSLYGIQIADHQLRQATKIASAPEKLGREPRPQTSRMSQEQVPEASQLSQLTSNLAQVNRTNMTPSDPLQTSLSPELVSTPVPPPPPGEETNLEASSSDEQPASLTIAHVKPSIMKRNGSFPKYYACHLCGRRFTLRSSLREHLQIHTGVPFTSSQQGESRVPLSLCSNAADLGKDAMEVPEAGMISDSELQHISDSPIIDGQQQSETPPPSDIADIDNLEQADQEREVKRRKYECTICGRKFIQKSHWREHMYIHTGKPFKCSTCDKSFCRANQAARHVCLNQSIDTYTMVDKQTLELCTFEEGSQMDNMLVQTNKPYKCNLCDKTFSTPNEVVKHSCQNQNSDVFALDEGRSILLGSGDSEVAEPDHPVLASIKKEQETVLLD</sequence>
<dbReference type="AlphaFoldDB" id="A0A5E4ANQ5"/>
<evidence type="ECO:0000259" key="5">
    <source>
        <dbReference type="PROSITE" id="PS50157"/>
    </source>
</evidence>
<dbReference type="InterPro" id="IPR013087">
    <property type="entry name" value="Znf_C2H2_type"/>
</dbReference>
<keyword evidence="2" id="KW-0863">Zinc-finger</keyword>
<evidence type="ECO:0000313" key="6">
    <source>
        <dbReference type="EMBL" id="VTJ58934.1"/>
    </source>
</evidence>
<keyword evidence="2" id="KW-0479">Metal-binding</keyword>
<feature type="region of interest" description="Disordered" evidence="3">
    <location>
        <begin position="709"/>
        <end position="738"/>
    </location>
</feature>
<evidence type="ECO:0008006" key="8">
    <source>
        <dbReference type="Google" id="ProtNLM"/>
    </source>
</evidence>
<feature type="region of interest" description="Disordered" evidence="3">
    <location>
        <begin position="1"/>
        <end position="36"/>
    </location>
</feature>
<dbReference type="GO" id="GO:0005739">
    <property type="term" value="C:mitochondrion"/>
    <property type="evidence" value="ECO:0007669"/>
    <property type="project" value="UniProtKB-ARBA"/>
</dbReference>
<dbReference type="SMART" id="SM00355">
    <property type="entry name" value="ZnF_C2H2"/>
    <property type="match status" value="4"/>
</dbReference>
<dbReference type="SUPFAM" id="SSF54695">
    <property type="entry name" value="POZ domain"/>
    <property type="match status" value="1"/>
</dbReference>
<dbReference type="InterPro" id="IPR051624">
    <property type="entry name" value="RMD1/Sad1-interacting"/>
</dbReference>
<dbReference type="Gene3D" id="3.30.710.10">
    <property type="entry name" value="Potassium Channel Kv1.1, Chain A"/>
    <property type="match status" value="1"/>
</dbReference>
<feature type="domain" description="C2H2-type" evidence="5">
    <location>
        <begin position="1009"/>
        <end position="1027"/>
    </location>
</feature>
<feature type="domain" description="C2H2-type" evidence="5">
    <location>
        <begin position="924"/>
        <end position="951"/>
    </location>
</feature>
<dbReference type="FunFam" id="3.30.160.60:FF:002420">
    <property type="entry name" value="Zinc finger and BTB domain-containing protein 2"/>
    <property type="match status" value="1"/>
</dbReference>
<dbReference type="InterPro" id="IPR000210">
    <property type="entry name" value="BTB/POZ_dom"/>
</dbReference>
<keyword evidence="7" id="KW-1185">Reference proteome</keyword>
<dbReference type="Gene3D" id="3.30.160.60">
    <property type="entry name" value="Classic Zinc Finger"/>
    <property type="match status" value="2"/>
</dbReference>
<dbReference type="PANTHER" id="PTHR16255:SF1">
    <property type="entry name" value="REQUIRED FOR MEIOTIC NUCLEAR DIVISION PROTEIN 1 HOMOLOG"/>
    <property type="match status" value="1"/>
</dbReference>
<dbReference type="PROSITE" id="PS50097">
    <property type="entry name" value="BTB"/>
    <property type="match status" value="1"/>
</dbReference>